<dbReference type="FunFam" id="1.10.10.10:FF:000001">
    <property type="entry name" value="LysR family transcriptional regulator"/>
    <property type="match status" value="1"/>
</dbReference>
<dbReference type="OrthoDB" id="9811588at2"/>
<feature type="domain" description="HTH lysR-type" evidence="5">
    <location>
        <begin position="12"/>
        <end position="69"/>
    </location>
</feature>
<dbReference type="InterPro" id="IPR050950">
    <property type="entry name" value="HTH-type_LysR_regulators"/>
</dbReference>
<accession>A0A7H9BPD6</accession>
<dbReference type="SUPFAM" id="SSF53850">
    <property type="entry name" value="Periplasmic binding protein-like II"/>
    <property type="match status" value="1"/>
</dbReference>
<evidence type="ECO:0000256" key="1">
    <source>
        <dbReference type="ARBA" id="ARBA00009437"/>
    </source>
</evidence>
<evidence type="ECO:0000256" key="3">
    <source>
        <dbReference type="ARBA" id="ARBA00023125"/>
    </source>
</evidence>
<name>A0A7H9BPD6_PARPN</name>
<dbReference type="PROSITE" id="PS50931">
    <property type="entry name" value="HTH_LYSR"/>
    <property type="match status" value="1"/>
</dbReference>
<dbReference type="Gene3D" id="1.10.10.10">
    <property type="entry name" value="Winged helix-like DNA-binding domain superfamily/Winged helix DNA-binding domain"/>
    <property type="match status" value="1"/>
</dbReference>
<dbReference type="GO" id="GO:0005829">
    <property type="term" value="C:cytosol"/>
    <property type="evidence" value="ECO:0007669"/>
    <property type="project" value="TreeGrafter"/>
</dbReference>
<dbReference type="GO" id="GO:0003700">
    <property type="term" value="F:DNA-binding transcription factor activity"/>
    <property type="evidence" value="ECO:0007669"/>
    <property type="project" value="InterPro"/>
</dbReference>
<evidence type="ECO:0000313" key="6">
    <source>
        <dbReference type="EMBL" id="QFG34917.1"/>
    </source>
</evidence>
<dbReference type="Pfam" id="PF03466">
    <property type="entry name" value="LysR_substrate"/>
    <property type="match status" value="1"/>
</dbReference>
<dbReference type="EMBL" id="CP058689">
    <property type="protein sequence ID" value="QLH13187.1"/>
    <property type="molecule type" value="Genomic_DNA"/>
</dbReference>
<dbReference type="InterPro" id="IPR036390">
    <property type="entry name" value="WH_DNA-bd_sf"/>
</dbReference>
<evidence type="ECO:0000313" key="7">
    <source>
        <dbReference type="EMBL" id="QLH13187.1"/>
    </source>
</evidence>
<dbReference type="PANTHER" id="PTHR30419">
    <property type="entry name" value="HTH-TYPE TRANSCRIPTIONAL REGULATOR YBHD"/>
    <property type="match status" value="1"/>
</dbReference>
<dbReference type="Proteomes" id="UP000509322">
    <property type="component" value="Chromosome 1"/>
</dbReference>
<keyword evidence="2" id="KW-0805">Transcription regulation</keyword>
<proteinExistence type="inferred from homology"/>
<organism evidence="7 9">
    <name type="scientific">Paracoccus pantotrophus</name>
    <name type="common">Thiosphaera pantotropha</name>
    <dbReference type="NCBI Taxonomy" id="82367"/>
    <lineage>
        <taxon>Bacteria</taxon>
        <taxon>Pseudomonadati</taxon>
        <taxon>Pseudomonadota</taxon>
        <taxon>Alphaproteobacteria</taxon>
        <taxon>Rhodobacterales</taxon>
        <taxon>Paracoccaceae</taxon>
        <taxon>Paracoccus</taxon>
    </lineage>
</organism>
<dbReference type="PANTHER" id="PTHR30419:SF30">
    <property type="entry name" value="LYSR FAMILY TRANSCRIPTIONAL REGULATOR"/>
    <property type="match status" value="1"/>
</dbReference>
<evidence type="ECO:0000259" key="5">
    <source>
        <dbReference type="PROSITE" id="PS50931"/>
    </source>
</evidence>
<dbReference type="InterPro" id="IPR000847">
    <property type="entry name" value="LysR_HTH_N"/>
</dbReference>
<dbReference type="Gene3D" id="3.40.190.290">
    <property type="match status" value="1"/>
</dbReference>
<sequence>MDITNGCHGGTMKLHQLEALVASAETGSVRSAARRLGISQPAVTRALRELETEQQLPLLVRSPTGLSFTDHGQALLAHARLILNQMRQAEEQMGLRRGRLEGRLCVGITPWVSLILLPDVLRAFRQHMPEVQLELFDSFAMIAQPLLRTGSMDLIIGQPSPGMSPQEFRIEPILRYETGIMVRRDHPRMGCDSIHGLLDQDWLLNFAPDGRERLIEEVFTRHGAQLDPRRIVQANSALLAQSLVEQSDMCTWVPKIMAVAPMFEGRTVILALRERFMACDLCLISRRHTPMSPAAEMFIHCLKSSARAHARKSGAWSKLLHVATQAPSEGSGRG</sequence>
<dbReference type="PRINTS" id="PR00039">
    <property type="entry name" value="HTHLYSR"/>
</dbReference>
<reference evidence="6 8" key="1">
    <citation type="submission" date="2019-01" db="EMBL/GenBank/DDBJ databases">
        <title>Complete Genome Sequence and Annotation of the Paracoccus pantotrophus type strain DSM 2944.</title>
        <authorList>
            <person name="Bockwoldt J.A."/>
            <person name="Zimmermann M."/>
            <person name="Tiso T."/>
            <person name="Blank L.M."/>
        </authorList>
    </citation>
    <scope>NUCLEOTIDE SEQUENCE [LARGE SCALE GENOMIC DNA]</scope>
    <source>
        <strain evidence="6 8">DSM 2944</strain>
    </source>
</reference>
<dbReference type="AlphaFoldDB" id="A0A7H9BPD6"/>
<evidence type="ECO:0000313" key="9">
    <source>
        <dbReference type="Proteomes" id="UP000509322"/>
    </source>
</evidence>
<keyword evidence="3" id="KW-0238">DNA-binding</keyword>
<dbReference type="Proteomes" id="UP000326453">
    <property type="component" value="Chromosome 2"/>
</dbReference>
<dbReference type="KEGG" id="ppan:ESD82_01525"/>
<comment type="similarity">
    <text evidence="1">Belongs to the LysR transcriptional regulatory family.</text>
</comment>
<keyword evidence="4" id="KW-0804">Transcription</keyword>
<dbReference type="GO" id="GO:0003677">
    <property type="term" value="F:DNA binding"/>
    <property type="evidence" value="ECO:0007669"/>
    <property type="project" value="UniProtKB-KW"/>
</dbReference>
<gene>
    <name evidence="6" type="ORF">ESD82_01525</name>
    <name evidence="7" type="ORF">HYQ43_02500</name>
</gene>
<dbReference type="InterPro" id="IPR005119">
    <property type="entry name" value="LysR_subst-bd"/>
</dbReference>
<protein>
    <submittedName>
        <fullName evidence="7">LysR family transcriptional regulator</fullName>
    </submittedName>
</protein>
<dbReference type="EMBL" id="CP044423">
    <property type="protein sequence ID" value="QFG34917.1"/>
    <property type="molecule type" value="Genomic_DNA"/>
</dbReference>
<evidence type="ECO:0000256" key="2">
    <source>
        <dbReference type="ARBA" id="ARBA00023015"/>
    </source>
</evidence>
<evidence type="ECO:0000313" key="8">
    <source>
        <dbReference type="Proteomes" id="UP000326453"/>
    </source>
</evidence>
<reference evidence="7 9" key="2">
    <citation type="submission" date="2020-07" db="EMBL/GenBank/DDBJ databases">
        <title>The complete genome of Paracoccus pantotrophus ACCC 10489.</title>
        <authorList>
            <person name="Si Y."/>
        </authorList>
    </citation>
    <scope>NUCLEOTIDE SEQUENCE [LARGE SCALE GENOMIC DNA]</scope>
    <source>
        <strain evidence="9">ACCC 10489</strain>
        <strain evidence="7">ACCC10489</strain>
    </source>
</reference>
<evidence type="ECO:0000256" key="4">
    <source>
        <dbReference type="ARBA" id="ARBA00023163"/>
    </source>
</evidence>
<dbReference type="InterPro" id="IPR036388">
    <property type="entry name" value="WH-like_DNA-bd_sf"/>
</dbReference>
<dbReference type="SUPFAM" id="SSF46785">
    <property type="entry name" value="Winged helix' DNA-binding domain"/>
    <property type="match status" value="1"/>
</dbReference>
<dbReference type="Pfam" id="PF00126">
    <property type="entry name" value="HTH_1"/>
    <property type="match status" value="1"/>
</dbReference>